<feature type="transmembrane region" description="Helical" evidence="1">
    <location>
        <begin position="280"/>
        <end position="300"/>
    </location>
</feature>
<keyword evidence="1" id="KW-0812">Transmembrane</keyword>
<sequence>MPPSTRWKAPIHRFPFRYLVIAPILLAVATIIALFVHSDVNAALLWSQCHSRARLPGISRIPGLGTPLCYLVSFFRAALHSLRSSAVMAVVLAFVGGLLTVSSVEAARICNAPNVLIAYPTGPWLVFDLVGGAVVWQLVIIPAFLHRARSIVTAQKRQDEDGEAHVTMSRHLPDSELVAIPVSVAMGYVLPSMLMLFLTSPVTIGIWLFFPIYVTIIRQVTRKIVNYVKSAEPTTVHLASHRPSLIFVYALPAICSVLAHVFFIWSLTQPDDRKEMTKSTIIFIEVDTQFIFWTVLYWMLVEVGWRVPLTTALASIVVGPGAGTCVGWVYREKLIHHDHEEGDEDAAEPADEETPLLR</sequence>
<protein>
    <submittedName>
        <fullName evidence="2">Uncharacterized protein</fullName>
    </submittedName>
</protein>
<feature type="transmembrane region" description="Helical" evidence="1">
    <location>
        <begin position="86"/>
        <end position="104"/>
    </location>
</feature>
<name>A0A8H4XK89_9HYPO</name>
<reference evidence="2" key="2">
    <citation type="submission" date="2020-05" db="EMBL/GenBank/DDBJ databases">
        <authorList>
            <person name="Kim H.-S."/>
            <person name="Proctor R.H."/>
            <person name="Brown D.W."/>
        </authorList>
    </citation>
    <scope>NUCLEOTIDE SEQUENCE</scope>
    <source>
        <strain evidence="2">NRRL 22465</strain>
    </source>
</reference>
<reference evidence="2" key="1">
    <citation type="journal article" date="2020" name="BMC Genomics">
        <title>Correction to: Identification and distribution of gene clusters required for synthesis of sphingolipid metabolism inhibitors in diverse species of the filamentous fungus Fusarium.</title>
        <authorList>
            <person name="Kim H.S."/>
            <person name="Lohmar J.M."/>
            <person name="Busman M."/>
            <person name="Brown D.W."/>
            <person name="Naumann T.A."/>
            <person name="Divon H.H."/>
            <person name="Lysoe E."/>
            <person name="Uhlig S."/>
            <person name="Proctor R.H."/>
        </authorList>
    </citation>
    <scope>NUCLEOTIDE SEQUENCE</scope>
    <source>
        <strain evidence="2">NRRL 22465</strain>
    </source>
</reference>
<feature type="transmembrane region" description="Helical" evidence="1">
    <location>
        <begin position="16"/>
        <end position="37"/>
    </location>
</feature>
<dbReference type="OrthoDB" id="2281895at2759"/>
<comment type="caution">
    <text evidence="2">The sequence shown here is derived from an EMBL/GenBank/DDBJ whole genome shotgun (WGS) entry which is preliminary data.</text>
</comment>
<feature type="transmembrane region" description="Helical" evidence="1">
    <location>
        <begin position="246"/>
        <end position="268"/>
    </location>
</feature>
<feature type="transmembrane region" description="Helical" evidence="1">
    <location>
        <begin position="312"/>
        <end position="330"/>
    </location>
</feature>
<dbReference type="AlphaFoldDB" id="A0A8H4XK89"/>
<dbReference type="Proteomes" id="UP000635477">
    <property type="component" value="Unassembled WGS sequence"/>
</dbReference>
<evidence type="ECO:0000256" key="1">
    <source>
        <dbReference type="SAM" id="Phobius"/>
    </source>
</evidence>
<feature type="transmembrane region" description="Helical" evidence="1">
    <location>
        <begin position="124"/>
        <end position="145"/>
    </location>
</feature>
<dbReference type="EMBL" id="JABEYC010000350">
    <property type="protein sequence ID" value="KAF4978685.1"/>
    <property type="molecule type" value="Genomic_DNA"/>
</dbReference>
<keyword evidence="1" id="KW-0472">Membrane</keyword>
<accession>A0A8H4XK89</accession>
<keyword evidence="1" id="KW-1133">Transmembrane helix</keyword>
<feature type="transmembrane region" description="Helical" evidence="1">
    <location>
        <begin position="57"/>
        <end position="79"/>
    </location>
</feature>
<keyword evidence="3" id="KW-1185">Reference proteome</keyword>
<proteinExistence type="predicted"/>
<evidence type="ECO:0000313" key="2">
    <source>
        <dbReference type="EMBL" id="KAF4978685.1"/>
    </source>
</evidence>
<evidence type="ECO:0000313" key="3">
    <source>
        <dbReference type="Proteomes" id="UP000635477"/>
    </source>
</evidence>
<feature type="transmembrane region" description="Helical" evidence="1">
    <location>
        <begin position="177"/>
        <end position="210"/>
    </location>
</feature>
<organism evidence="2 3">
    <name type="scientific">Fusarium zealandicum</name>
    <dbReference type="NCBI Taxonomy" id="1053134"/>
    <lineage>
        <taxon>Eukaryota</taxon>
        <taxon>Fungi</taxon>
        <taxon>Dikarya</taxon>
        <taxon>Ascomycota</taxon>
        <taxon>Pezizomycotina</taxon>
        <taxon>Sordariomycetes</taxon>
        <taxon>Hypocreomycetidae</taxon>
        <taxon>Hypocreales</taxon>
        <taxon>Nectriaceae</taxon>
        <taxon>Fusarium</taxon>
        <taxon>Fusarium staphyleae species complex</taxon>
    </lineage>
</organism>
<gene>
    <name evidence="2" type="ORF">FZEAL_4979</name>
</gene>